<proteinExistence type="predicted"/>
<accession>A0A0A9FBV3</accession>
<evidence type="ECO:0000313" key="1">
    <source>
        <dbReference type="EMBL" id="JAE05743.1"/>
    </source>
</evidence>
<reference evidence="1" key="1">
    <citation type="submission" date="2014-09" db="EMBL/GenBank/DDBJ databases">
        <authorList>
            <person name="Magalhaes I.L.F."/>
            <person name="Oliveira U."/>
            <person name="Santos F.R."/>
            <person name="Vidigal T.H.D.A."/>
            <person name="Brescovit A.D."/>
            <person name="Santos A.J."/>
        </authorList>
    </citation>
    <scope>NUCLEOTIDE SEQUENCE</scope>
    <source>
        <tissue evidence="1">Shoot tissue taken approximately 20 cm above the soil surface</tissue>
    </source>
</reference>
<reference evidence="1" key="2">
    <citation type="journal article" date="2015" name="Data Brief">
        <title>Shoot transcriptome of the giant reed, Arundo donax.</title>
        <authorList>
            <person name="Barrero R.A."/>
            <person name="Guerrero F.D."/>
            <person name="Moolhuijzen P."/>
            <person name="Goolsby J.A."/>
            <person name="Tidwell J."/>
            <person name="Bellgard S.E."/>
            <person name="Bellgard M.I."/>
        </authorList>
    </citation>
    <scope>NUCLEOTIDE SEQUENCE</scope>
    <source>
        <tissue evidence="1">Shoot tissue taken approximately 20 cm above the soil surface</tissue>
    </source>
</reference>
<name>A0A0A9FBV3_ARUDO</name>
<dbReference type="EMBL" id="GBRH01192153">
    <property type="protein sequence ID" value="JAE05743.1"/>
    <property type="molecule type" value="Transcribed_RNA"/>
</dbReference>
<protein>
    <submittedName>
        <fullName evidence="1">Uncharacterized protein</fullName>
    </submittedName>
</protein>
<sequence>MLRNLARQEFTVFMRCVEPQSLLAQTAFLCGRM</sequence>
<dbReference type="AlphaFoldDB" id="A0A0A9FBV3"/>
<organism evidence="1">
    <name type="scientific">Arundo donax</name>
    <name type="common">Giant reed</name>
    <name type="synonym">Donax arundinaceus</name>
    <dbReference type="NCBI Taxonomy" id="35708"/>
    <lineage>
        <taxon>Eukaryota</taxon>
        <taxon>Viridiplantae</taxon>
        <taxon>Streptophyta</taxon>
        <taxon>Embryophyta</taxon>
        <taxon>Tracheophyta</taxon>
        <taxon>Spermatophyta</taxon>
        <taxon>Magnoliopsida</taxon>
        <taxon>Liliopsida</taxon>
        <taxon>Poales</taxon>
        <taxon>Poaceae</taxon>
        <taxon>PACMAD clade</taxon>
        <taxon>Arundinoideae</taxon>
        <taxon>Arundineae</taxon>
        <taxon>Arundo</taxon>
    </lineage>
</organism>